<sequence length="86" mass="9494">MPGGFAYLASPFVVGLVTLGECKQVDRACGDASVSQNRLEDSLLWRSSYPRAEYGIPRSRAMFDSPFTTLPYRTPIMLPPPIAQDI</sequence>
<keyword evidence="1" id="KW-0732">Signal</keyword>
<protein>
    <recommendedName>
        <fullName evidence="3">Secreted protein</fullName>
    </recommendedName>
</protein>
<accession>W4GIK0</accession>
<dbReference type="EMBL" id="KI913129">
    <property type="protein sequence ID" value="ETV78768.1"/>
    <property type="molecule type" value="Genomic_DNA"/>
</dbReference>
<dbReference type="RefSeq" id="XP_009831487.1">
    <property type="nucleotide sequence ID" value="XM_009833185.1"/>
</dbReference>
<gene>
    <name evidence="2" type="ORF">H257_07602</name>
</gene>
<evidence type="ECO:0000313" key="2">
    <source>
        <dbReference type="EMBL" id="ETV78768.1"/>
    </source>
</evidence>
<evidence type="ECO:0000256" key="1">
    <source>
        <dbReference type="SAM" id="SignalP"/>
    </source>
</evidence>
<dbReference type="VEuPathDB" id="FungiDB:H257_07602"/>
<evidence type="ECO:0008006" key="3">
    <source>
        <dbReference type="Google" id="ProtNLM"/>
    </source>
</evidence>
<proteinExistence type="predicted"/>
<dbReference type="AlphaFoldDB" id="W4GIK0"/>
<dbReference type="GeneID" id="20809598"/>
<feature type="chain" id="PRO_5004841197" description="Secreted protein" evidence="1">
    <location>
        <begin position="23"/>
        <end position="86"/>
    </location>
</feature>
<feature type="signal peptide" evidence="1">
    <location>
        <begin position="1"/>
        <end position="22"/>
    </location>
</feature>
<organism evidence="2">
    <name type="scientific">Aphanomyces astaci</name>
    <name type="common">Crayfish plague agent</name>
    <dbReference type="NCBI Taxonomy" id="112090"/>
    <lineage>
        <taxon>Eukaryota</taxon>
        <taxon>Sar</taxon>
        <taxon>Stramenopiles</taxon>
        <taxon>Oomycota</taxon>
        <taxon>Saprolegniomycetes</taxon>
        <taxon>Saprolegniales</taxon>
        <taxon>Verrucalvaceae</taxon>
        <taxon>Aphanomyces</taxon>
    </lineage>
</organism>
<name>W4GIK0_APHAT</name>
<reference evidence="2" key="1">
    <citation type="submission" date="2013-12" db="EMBL/GenBank/DDBJ databases">
        <title>The Genome Sequence of Aphanomyces astaci APO3.</title>
        <authorList>
            <consortium name="The Broad Institute Genomics Platform"/>
            <person name="Russ C."/>
            <person name="Tyler B."/>
            <person name="van West P."/>
            <person name="Dieguez-Uribeondo J."/>
            <person name="Young S.K."/>
            <person name="Zeng Q."/>
            <person name="Gargeya S."/>
            <person name="Fitzgerald M."/>
            <person name="Abouelleil A."/>
            <person name="Alvarado L."/>
            <person name="Chapman S.B."/>
            <person name="Gainer-Dewar J."/>
            <person name="Goldberg J."/>
            <person name="Griggs A."/>
            <person name="Gujja S."/>
            <person name="Hansen M."/>
            <person name="Howarth C."/>
            <person name="Imamovic A."/>
            <person name="Ireland A."/>
            <person name="Larimer J."/>
            <person name="McCowan C."/>
            <person name="Murphy C."/>
            <person name="Pearson M."/>
            <person name="Poon T.W."/>
            <person name="Priest M."/>
            <person name="Roberts A."/>
            <person name="Saif S."/>
            <person name="Shea T."/>
            <person name="Sykes S."/>
            <person name="Wortman J."/>
            <person name="Nusbaum C."/>
            <person name="Birren B."/>
        </authorList>
    </citation>
    <scope>NUCLEOTIDE SEQUENCE [LARGE SCALE GENOMIC DNA]</scope>
    <source>
        <strain evidence="2">APO3</strain>
    </source>
</reference>